<protein>
    <recommendedName>
        <fullName evidence="3">Mannosyl-glycoprotein endo-beta-N-acetylglucosamidase-like domain-containing protein</fullName>
    </recommendedName>
</protein>
<proteinExistence type="predicted"/>
<evidence type="ECO:0000313" key="1">
    <source>
        <dbReference type="EMBL" id="OGE39776.1"/>
    </source>
</evidence>
<sequence>MLKINKALKVSIFHRFLFLGLVIPFLFNTTKVVAEAHRIQQPTQEMRVEVKEIDQRALILRDYFAKFNSPLQAHAMDFIDAADTYQLDWKLIPAITGVESTFGKFVPGGTDPNFTSHNGWGWGVYGTQAIYFKSWREGIFTVAEGLKKNYIDKGLTTPFTINPKYAASKAWGGHVEFFLRDLNEFAASYNHFSMEAATPAADKLPVIHANVENKTAGISAKLALRIP</sequence>
<dbReference type="EMBL" id="MFDD01000015">
    <property type="protein sequence ID" value="OGE39776.1"/>
    <property type="molecule type" value="Genomic_DNA"/>
</dbReference>
<dbReference type="Proteomes" id="UP000177328">
    <property type="component" value="Unassembled WGS sequence"/>
</dbReference>
<gene>
    <name evidence="1" type="ORF">A3D25_03560</name>
</gene>
<accession>A0A1F5KFQ3</accession>
<organism evidence="1 2">
    <name type="scientific">Candidatus Daviesbacteria bacterium RIFCSPHIGHO2_02_FULL_43_12</name>
    <dbReference type="NCBI Taxonomy" id="1797776"/>
    <lineage>
        <taxon>Bacteria</taxon>
        <taxon>Candidatus Daviesiibacteriota</taxon>
    </lineage>
</organism>
<dbReference type="AlphaFoldDB" id="A0A1F5KFQ3"/>
<reference evidence="1 2" key="1">
    <citation type="journal article" date="2016" name="Nat. Commun.">
        <title>Thousands of microbial genomes shed light on interconnected biogeochemical processes in an aquifer system.</title>
        <authorList>
            <person name="Anantharaman K."/>
            <person name="Brown C.T."/>
            <person name="Hug L.A."/>
            <person name="Sharon I."/>
            <person name="Castelle C.J."/>
            <person name="Probst A.J."/>
            <person name="Thomas B.C."/>
            <person name="Singh A."/>
            <person name="Wilkins M.J."/>
            <person name="Karaoz U."/>
            <person name="Brodie E.L."/>
            <person name="Williams K.H."/>
            <person name="Hubbard S.S."/>
            <person name="Banfield J.F."/>
        </authorList>
    </citation>
    <scope>NUCLEOTIDE SEQUENCE [LARGE SCALE GENOMIC DNA]</scope>
</reference>
<name>A0A1F5KFQ3_9BACT</name>
<dbReference type="InterPro" id="IPR023346">
    <property type="entry name" value="Lysozyme-like_dom_sf"/>
</dbReference>
<dbReference type="SUPFAM" id="SSF53955">
    <property type="entry name" value="Lysozyme-like"/>
    <property type="match status" value="1"/>
</dbReference>
<comment type="caution">
    <text evidence="1">The sequence shown here is derived from an EMBL/GenBank/DDBJ whole genome shotgun (WGS) entry which is preliminary data.</text>
</comment>
<evidence type="ECO:0008006" key="3">
    <source>
        <dbReference type="Google" id="ProtNLM"/>
    </source>
</evidence>
<evidence type="ECO:0000313" key="2">
    <source>
        <dbReference type="Proteomes" id="UP000177328"/>
    </source>
</evidence>